<dbReference type="Proteomes" id="UP000234681">
    <property type="component" value="Chromosome 2"/>
</dbReference>
<sequence length="77" mass="9008">MWMETCTEPFHYTAFWNQEVSAFGEGGEGDSGRLDNDGPYWMRDREVSFKHSSTDRRTVQSTHKWTKRDKVHAVAQP</sequence>
<gene>
    <name evidence="2" type="ORF">rCG_41590</name>
</gene>
<feature type="non-terminal residue" evidence="2">
    <location>
        <position position="77"/>
    </location>
</feature>
<dbReference type="AlphaFoldDB" id="A6IH57"/>
<name>A6IH57_RAT</name>
<protein>
    <submittedName>
        <fullName evidence="2">RCG41590</fullName>
    </submittedName>
</protein>
<organism evidence="2 3">
    <name type="scientific">Rattus norvegicus</name>
    <name type="common">Rat</name>
    <dbReference type="NCBI Taxonomy" id="10116"/>
    <lineage>
        <taxon>Eukaryota</taxon>
        <taxon>Metazoa</taxon>
        <taxon>Chordata</taxon>
        <taxon>Craniata</taxon>
        <taxon>Vertebrata</taxon>
        <taxon>Euteleostomi</taxon>
        <taxon>Mammalia</taxon>
        <taxon>Eutheria</taxon>
        <taxon>Euarchontoglires</taxon>
        <taxon>Glires</taxon>
        <taxon>Rodentia</taxon>
        <taxon>Myomorpha</taxon>
        <taxon>Muroidea</taxon>
        <taxon>Muridae</taxon>
        <taxon>Murinae</taxon>
        <taxon>Rattus</taxon>
    </lineage>
</organism>
<proteinExistence type="predicted"/>
<evidence type="ECO:0000313" key="3">
    <source>
        <dbReference type="Proteomes" id="UP000234681"/>
    </source>
</evidence>
<evidence type="ECO:0000256" key="1">
    <source>
        <dbReference type="SAM" id="MobiDB-lite"/>
    </source>
</evidence>
<reference evidence="3" key="1">
    <citation type="submission" date="2005-09" db="EMBL/GenBank/DDBJ databases">
        <authorList>
            <person name="Mural R.J."/>
            <person name="Li P.W."/>
            <person name="Adams M.D."/>
            <person name="Amanatides P.G."/>
            <person name="Baden-Tillson H."/>
            <person name="Barnstead M."/>
            <person name="Chin S.H."/>
            <person name="Dew I."/>
            <person name="Evans C.A."/>
            <person name="Ferriera S."/>
            <person name="Flanigan M."/>
            <person name="Fosler C."/>
            <person name="Glodek A."/>
            <person name="Gu Z."/>
            <person name="Holt R.A."/>
            <person name="Jennings D."/>
            <person name="Kraft C.L."/>
            <person name="Lu F."/>
            <person name="Nguyen T."/>
            <person name="Nusskern D.R."/>
            <person name="Pfannkoch C.M."/>
            <person name="Sitter C."/>
            <person name="Sutton G.G."/>
            <person name="Venter J.C."/>
            <person name="Wang Z."/>
            <person name="Woodage T."/>
            <person name="Zheng X.H."/>
            <person name="Zhong F."/>
        </authorList>
    </citation>
    <scope>NUCLEOTIDE SEQUENCE [LARGE SCALE GENOMIC DNA]</scope>
    <source>
        <strain>BN</strain>
        <strain evidence="3">Sprague-Dawley</strain>
    </source>
</reference>
<accession>A6IH57</accession>
<dbReference type="EMBL" id="CH473961">
    <property type="protein sequence ID" value="EDM01005.1"/>
    <property type="molecule type" value="Genomic_DNA"/>
</dbReference>
<feature type="region of interest" description="Disordered" evidence="1">
    <location>
        <begin position="52"/>
        <end position="77"/>
    </location>
</feature>
<evidence type="ECO:0000313" key="2">
    <source>
        <dbReference type="EMBL" id="EDM01005.1"/>
    </source>
</evidence>